<dbReference type="GO" id="GO:0000155">
    <property type="term" value="F:phosphorelay sensor kinase activity"/>
    <property type="evidence" value="ECO:0007669"/>
    <property type="project" value="InterPro"/>
</dbReference>
<evidence type="ECO:0000259" key="19">
    <source>
        <dbReference type="PROSITE" id="PS50885"/>
    </source>
</evidence>
<dbReference type="PANTHER" id="PTHR45528:SF11">
    <property type="entry name" value="HISTIDINE KINASE"/>
    <property type="match status" value="1"/>
</dbReference>
<dbReference type="FunFam" id="1.10.287.130:FF:000001">
    <property type="entry name" value="Two-component sensor histidine kinase"/>
    <property type="match status" value="1"/>
</dbReference>
<evidence type="ECO:0000259" key="18">
    <source>
        <dbReference type="PROSITE" id="PS50109"/>
    </source>
</evidence>
<dbReference type="PROSITE" id="PS50109">
    <property type="entry name" value="HIS_KIN"/>
    <property type="match status" value="1"/>
</dbReference>
<dbReference type="Gene3D" id="1.10.8.500">
    <property type="entry name" value="HAMP domain in histidine kinase"/>
    <property type="match status" value="1"/>
</dbReference>
<keyword evidence="21" id="KW-1185">Reference proteome</keyword>
<keyword evidence="13" id="KW-0843">Virulence</keyword>
<keyword evidence="4" id="KW-1003">Cell membrane</keyword>
<keyword evidence="5" id="KW-0597">Phosphoprotein</keyword>
<evidence type="ECO:0000256" key="4">
    <source>
        <dbReference type="ARBA" id="ARBA00022475"/>
    </source>
</evidence>
<evidence type="ECO:0000256" key="10">
    <source>
        <dbReference type="ARBA" id="ARBA00022840"/>
    </source>
</evidence>
<keyword evidence="8" id="KW-0547">Nucleotide-binding</keyword>
<dbReference type="InterPro" id="IPR004358">
    <property type="entry name" value="Sig_transdc_His_kin-like_C"/>
</dbReference>
<keyword evidence="14 17" id="KW-0472">Membrane</keyword>
<dbReference type="Gene3D" id="1.10.287.130">
    <property type="match status" value="1"/>
</dbReference>
<comment type="caution">
    <text evidence="20">The sequence shown here is derived from an EMBL/GenBank/DDBJ whole genome shotgun (WGS) entry which is preliminary data.</text>
</comment>
<dbReference type="CDD" id="cd06225">
    <property type="entry name" value="HAMP"/>
    <property type="match status" value="1"/>
</dbReference>
<dbReference type="InterPro" id="IPR036097">
    <property type="entry name" value="HisK_dim/P_sf"/>
</dbReference>
<evidence type="ECO:0000256" key="3">
    <source>
        <dbReference type="ARBA" id="ARBA00012438"/>
    </source>
</evidence>
<evidence type="ECO:0000313" key="21">
    <source>
        <dbReference type="Proteomes" id="UP000077355"/>
    </source>
</evidence>
<dbReference type="InterPro" id="IPR005467">
    <property type="entry name" value="His_kinase_dom"/>
</dbReference>
<evidence type="ECO:0000256" key="11">
    <source>
        <dbReference type="ARBA" id="ARBA00022989"/>
    </source>
</evidence>
<keyword evidence="12" id="KW-0902">Two-component regulatory system</keyword>
<dbReference type="CDD" id="cd00075">
    <property type="entry name" value="HATPase"/>
    <property type="match status" value="1"/>
</dbReference>
<dbReference type="PROSITE" id="PS50885">
    <property type="entry name" value="HAMP"/>
    <property type="match status" value="1"/>
</dbReference>
<comment type="subcellular location">
    <subcellularLocation>
        <location evidence="2">Cell membrane</location>
        <topology evidence="2">Multi-pass membrane protein</topology>
    </subcellularLocation>
</comment>
<reference evidence="20 21" key="1">
    <citation type="submission" date="2016-03" db="EMBL/GenBank/DDBJ databases">
        <title>Draft genome sequence of Paenibacillus antarcticus CECT 5836.</title>
        <authorList>
            <person name="Shin S.-K."/>
            <person name="Yi H."/>
        </authorList>
    </citation>
    <scope>NUCLEOTIDE SEQUENCE [LARGE SCALE GENOMIC DNA]</scope>
    <source>
        <strain evidence="20 21">CECT 5836</strain>
    </source>
</reference>
<evidence type="ECO:0000256" key="12">
    <source>
        <dbReference type="ARBA" id="ARBA00023012"/>
    </source>
</evidence>
<sequence length="460" mass="52003">MKSLYVRMCLIFCSVILVSSVLGFLVSNVHYHTKLKPLNDAKLTQMALQLKQFSESHPESIDDYLQSIAVVGYKIYLSNDQGDERFFGRPFSKLNLKEGIFQKVIDGQIYHGVGDFPNEAFITGFFDNQLRNSIGVPLEMNGERYALFIRPDVEVQFGELRIFIAMLIGFTLLFCLGFVVISALHIVRPISRLTTATKRIVKGRYDIELNTSRRDEIGQLASHFMTMSQELERTNRARQEFVANVSHEIESPLTSIQGFANTLKDTTLPEDQQNHYLSIIEEECRRLSLLSKQLLTLSSLDYDENALQVKSFNLRAQIRQVVQIMEWRLTEKQLALRLSLPDISIKGDADMLYQVWMNLISNAIKYTPEGGTVAISANIELDQCVITVSDTGEGIHVEELPMIFDRFYKVDRARTKETHSTGLGLAIAQKIIHSHKGSIAVSSTIGEGTTFTVALPLSKH</sequence>
<dbReference type="SMART" id="SM00388">
    <property type="entry name" value="HisKA"/>
    <property type="match status" value="1"/>
</dbReference>
<evidence type="ECO:0000256" key="17">
    <source>
        <dbReference type="SAM" id="Phobius"/>
    </source>
</evidence>
<dbReference type="CDD" id="cd00082">
    <property type="entry name" value="HisKA"/>
    <property type="match status" value="1"/>
</dbReference>
<keyword evidence="9 20" id="KW-0418">Kinase</keyword>
<dbReference type="SUPFAM" id="SSF158472">
    <property type="entry name" value="HAMP domain-like"/>
    <property type="match status" value="1"/>
</dbReference>
<keyword evidence="11 17" id="KW-1133">Transmembrane helix</keyword>
<evidence type="ECO:0000256" key="5">
    <source>
        <dbReference type="ARBA" id="ARBA00022553"/>
    </source>
</evidence>
<evidence type="ECO:0000256" key="6">
    <source>
        <dbReference type="ARBA" id="ARBA00022679"/>
    </source>
</evidence>
<dbReference type="EC" id="2.7.13.3" evidence="3"/>
<feature type="domain" description="HAMP" evidence="19">
    <location>
        <begin position="184"/>
        <end position="236"/>
    </location>
</feature>
<dbReference type="Proteomes" id="UP000077355">
    <property type="component" value="Unassembled WGS sequence"/>
</dbReference>
<dbReference type="AlphaFoldDB" id="A0A168J886"/>
<dbReference type="InterPro" id="IPR050398">
    <property type="entry name" value="HssS/ArlS-like"/>
</dbReference>
<dbReference type="InterPro" id="IPR036890">
    <property type="entry name" value="HATPase_C_sf"/>
</dbReference>
<protein>
    <recommendedName>
        <fullName evidence="16">Heme sensor protein HssS</fullName>
        <ecNumber evidence="3">2.7.13.3</ecNumber>
    </recommendedName>
</protein>
<dbReference type="Pfam" id="PF02518">
    <property type="entry name" value="HATPase_c"/>
    <property type="match status" value="1"/>
</dbReference>
<keyword evidence="6" id="KW-0808">Transferase</keyword>
<dbReference type="PRINTS" id="PR00344">
    <property type="entry name" value="BCTRLSENSOR"/>
</dbReference>
<gene>
    <name evidence="20" type="ORF">PBAT_23510</name>
</gene>
<organism evidence="20 21">
    <name type="scientific">Paenibacillus antarcticus</name>
    <dbReference type="NCBI Taxonomy" id="253703"/>
    <lineage>
        <taxon>Bacteria</taxon>
        <taxon>Bacillati</taxon>
        <taxon>Bacillota</taxon>
        <taxon>Bacilli</taxon>
        <taxon>Bacillales</taxon>
        <taxon>Paenibacillaceae</taxon>
        <taxon>Paenibacillus</taxon>
    </lineage>
</organism>
<comment type="function">
    <text evidence="15">Member of the two-component regulatory system HssS/HssR involved in intracellular heme homeostasis and tempering of staphylococcal virulence. HssS functions as a heme sensor histidine kinase which is autophosphorylated at a histidine residue and transfers its phosphate group to an aspartate residue of HssR. HssR/HssS activates the expression of hrtAB, an efflux pump, in response to extracellular heme, hemin, hemoglobin or blood.</text>
</comment>
<feature type="transmembrane region" description="Helical" evidence="17">
    <location>
        <begin position="162"/>
        <end position="187"/>
    </location>
</feature>
<dbReference type="SMART" id="SM00304">
    <property type="entry name" value="HAMP"/>
    <property type="match status" value="1"/>
</dbReference>
<evidence type="ECO:0000256" key="1">
    <source>
        <dbReference type="ARBA" id="ARBA00000085"/>
    </source>
</evidence>
<dbReference type="SUPFAM" id="SSF47384">
    <property type="entry name" value="Homodimeric domain of signal transducing histidine kinase"/>
    <property type="match status" value="1"/>
</dbReference>
<evidence type="ECO:0000256" key="13">
    <source>
        <dbReference type="ARBA" id="ARBA00023026"/>
    </source>
</evidence>
<proteinExistence type="predicted"/>
<keyword evidence="7 17" id="KW-0812">Transmembrane</keyword>
<dbReference type="InterPro" id="IPR003594">
    <property type="entry name" value="HATPase_dom"/>
</dbReference>
<dbReference type="RefSeq" id="WP_068653083.1">
    <property type="nucleotide sequence ID" value="NZ_CP043611.1"/>
</dbReference>
<dbReference type="InterPro" id="IPR003660">
    <property type="entry name" value="HAMP_dom"/>
</dbReference>
<evidence type="ECO:0000256" key="9">
    <source>
        <dbReference type="ARBA" id="ARBA00022777"/>
    </source>
</evidence>
<keyword evidence="10" id="KW-0067">ATP-binding</keyword>
<dbReference type="Pfam" id="PF00672">
    <property type="entry name" value="HAMP"/>
    <property type="match status" value="1"/>
</dbReference>
<dbReference type="EMBL" id="LVJI01000054">
    <property type="protein sequence ID" value="OAB40276.1"/>
    <property type="molecule type" value="Genomic_DNA"/>
</dbReference>
<dbReference type="PANTHER" id="PTHR45528">
    <property type="entry name" value="SENSOR HISTIDINE KINASE CPXA"/>
    <property type="match status" value="1"/>
</dbReference>
<evidence type="ECO:0000256" key="7">
    <source>
        <dbReference type="ARBA" id="ARBA00022692"/>
    </source>
</evidence>
<name>A0A168J886_9BACL</name>
<dbReference type="GO" id="GO:0005886">
    <property type="term" value="C:plasma membrane"/>
    <property type="evidence" value="ECO:0007669"/>
    <property type="project" value="UniProtKB-SubCell"/>
</dbReference>
<dbReference type="SUPFAM" id="SSF55874">
    <property type="entry name" value="ATPase domain of HSP90 chaperone/DNA topoisomerase II/histidine kinase"/>
    <property type="match status" value="1"/>
</dbReference>
<dbReference type="SMART" id="SM00387">
    <property type="entry name" value="HATPase_c"/>
    <property type="match status" value="1"/>
</dbReference>
<dbReference type="InterPro" id="IPR003661">
    <property type="entry name" value="HisK_dim/P_dom"/>
</dbReference>
<dbReference type="Pfam" id="PF00512">
    <property type="entry name" value="HisKA"/>
    <property type="match status" value="1"/>
</dbReference>
<evidence type="ECO:0000313" key="20">
    <source>
        <dbReference type="EMBL" id="OAB40276.1"/>
    </source>
</evidence>
<evidence type="ECO:0000256" key="2">
    <source>
        <dbReference type="ARBA" id="ARBA00004651"/>
    </source>
</evidence>
<dbReference type="FunFam" id="3.30.565.10:FF:000006">
    <property type="entry name" value="Sensor histidine kinase WalK"/>
    <property type="match status" value="1"/>
</dbReference>
<evidence type="ECO:0000256" key="8">
    <source>
        <dbReference type="ARBA" id="ARBA00022741"/>
    </source>
</evidence>
<feature type="domain" description="Histidine kinase" evidence="18">
    <location>
        <begin position="244"/>
        <end position="459"/>
    </location>
</feature>
<dbReference type="GO" id="GO:0005524">
    <property type="term" value="F:ATP binding"/>
    <property type="evidence" value="ECO:0007669"/>
    <property type="project" value="UniProtKB-KW"/>
</dbReference>
<accession>A0A168J886</accession>
<evidence type="ECO:0000256" key="14">
    <source>
        <dbReference type="ARBA" id="ARBA00023136"/>
    </source>
</evidence>
<dbReference type="Gene3D" id="3.30.565.10">
    <property type="entry name" value="Histidine kinase-like ATPase, C-terminal domain"/>
    <property type="match status" value="1"/>
</dbReference>
<evidence type="ECO:0000256" key="15">
    <source>
        <dbReference type="ARBA" id="ARBA00037219"/>
    </source>
</evidence>
<comment type="catalytic activity">
    <reaction evidence="1">
        <text>ATP + protein L-histidine = ADP + protein N-phospho-L-histidine.</text>
        <dbReference type="EC" id="2.7.13.3"/>
    </reaction>
</comment>
<dbReference type="OrthoDB" id="9813151at2"/>
<evidence type="ECO:0000256" key="16">
    <source>
        <dbReference type="ARBA" id="ARBA00040841"/>
    </source>
</evidence>